<proteinExistence type="predicted"/>
<reference evidence="2" key="1">
    <citation type="journal article" date="2019" name="Int. J. Syst. Evol. Microbiol.">
        <title>The Global Catalogue of Microorganisms (GCM) 10K type strain sequencing project: providing services to taxonomists for standard genome sequencing and annotation.</title>
        <authorList>
            <consortium name="The Broad Institute Genomics Platform"/>
            <consortium name="The Broad Institute Genome Sequencing Center for Infectious Disease"/>
            <person name="Wu L."/>
            <person name="Ma J."/>
        </authorList>
    </citation>
    <scope>NUCLEOTIDE SEQUENCE [LARGE SCALE GENOMIC DNA]</scope>
    <source>
        <strain evidence="2">CGMCC 1.12286</strain>
    </source>
</reference>
<dbReference type="RefSeq" id="WP_377943645.1">
    <property type="nucleotide sequence ID" value="NZ_JBHUCX010000035.1"/>
</dbReference>
<evidence type="ECO:0000313" key="1">
    <source>
        <dbReference type="EMBL" id="MFD1675763.1"/>
    </source>
</evidence>
<dbReference type="InterPro" id="IPR009267">
    <property type="entry name" value="NTP_transf_6"/>
</dbReference>
<evidence type="ECO:0000313" key="2">
    <source>
        <dbReference type="Proteomes" id="UP001597079"/>
    </source>
</evidence>
<name>A0ABW4JID0_9BACL</name>
<sequence>MTANQHSKLICILSQNDWFMKVLSAVRTCDPPDWLVGGGIIRNIVWDHLHDYLIPTPIKDVDVAFFDEADLTPRRDLAVQSQLQRIMPDVPWEAKNQAAVHLWYERVFGYPVEPLVSSADAIATWPEPATCVAVRHLENDEFAVVAPYGLDDLFHMILRRNPRRITNEIFQERIRAKEPLKKWPKVKMIL</sequence>
<organism evidence="1 2">
    <name type="scientific">Alicyclobacillus fodiniaquatilis</name>
    <dbReference type="NCBI Taxonomy" id="1661150"/>
    <lineage>
        <taxon>Bacteria</taxon>
        <taxon>Bacillati</taxon>
        <taxon>Bacillota</taxon>
        <taxon>Bacilli</taxon>
        <taxon>Bacillales</taxon>
        <taxon>Alicyclobacillaceae</taxon>
        <taxon>Alicyclobacillus</taxon>
    </lineage>
</organism>
<protein>
    <submittedName>
        <fullName evidence="1">Nucleotidyltransferase family protein</fullName>
    </submittedName>
</protein>
<keyword evidence="2" id="KW-1185">Reference proteome</keyword>
<accession>A0ABW4JID0</accession>
<comment type="caution">
    <text evidence="1">The sequence shown here is derived from an EMBL/GenBank/DDBJ whole genome shotgun (WGS) entry which is preliminary data.</text>
</comment>
<dbReference type="Proteomes" id="UP001597079">
    <property type="component" value="Unassembled WGS sequence"/>
</dbReference>
<gene>
    <name evidence="1" type="ORF">ACFSB2_13760</name>
</gene>
<dbReference type="PANTHER" id="PTHR39166">
    <property type="entry name" value="BLL1166 PROTEIN"/>
    <property type="match status" value="1"/>
</dbReference>
<dbReference type="EMBL" id="JBHUCX010000035">
    <property type="protein sequence ID" value="MFD1675763.1"/>
    <property type="molecule type" value="Genomic_DNA"/>
</dbReference>
<dbReference type="Pfam" id="PF06042">
    <property type="entry name" value="NTP_transf_6"/>
    <property type="match status" value="1"/>
</dbReference>
<dbReference type="PANTHER" id="PTHR39166:SF1">
    <property type="entry name" value="BLL1166 PROTEIN"/>
    <property type="match status" value="1"/>
</dbReference>